<dbReference type="EMBL" id="QKXF01000443">
    <property type="protein sequence ID" value="RQM11320.1"/>
    <property type="molecule type" value="Genomic_DNA"/>
</dbReference>
<reference evidence="1 2" key="1">
    <citation type="submission" date="2018-06" db="EMBL/GenBank/DDBJ databases">
        <title>Comparative genomics of downy mildews reveals potential adaptations to biotrophy.</title>
        <authorList>
            <person name="Fletcher K."/>
            <person name="Klosterman S.J."/>
            <person name="Derevnina L."/>
            <person name="Martin F."/>
            <person name="Koike S."/>
            <person name="Reyes Chin-Wo S."/>
            <person name="Mou B."/>
            <person name="Michelmore R."/>
        </authorList>
    </citation>
    <scope>NUCLEOTIDE SEQUENCE [LARGE SCALE GENOMIC DNA]</scope>
    <source>
        <strain evidence="1 2">R13</strain>
    </source>
</reference>
<dbReference type="Proteomes" id="UP000286097">
    <property type="component" value="Unassembled WGS sequence"/>
</dbReference>
<gene>
    <name evidence="1" type="ORF">DD237_000808</name>
</gene>
<name>A0A3R7YSD7_9STRA</name>
<comment type="caution">
    <text evidence="1">The sequence shown here is derived from an EMBL/GenBank/DDBJ whole genome shotgun (WGS) entry which is preliminary data.</text>
</comment>
<evidence type="ECO:0000313" key="2">
    <source>
        <dbReference type="Proteomes" id="UP000286097"/>
    </source>
</evidence>
<dbReference type="AlphaFoldDB" id="A0A3R7YSD7"/>
<sequence>MIAEPRQLRASSFQIAGVKNVFVSKQSNKSVYLERQEFAVLTYERIKMAYLFDNKGSQNVGYHVNLSMKKLEWLLDVARGYESMETDTAFCVLFRSVKTAECFNLNVGHQLCREEQNGYRDSGQGLNGVRLSDCIYRE</sequence>
<dbReference type="VEuPathDB" id="FungiDB:DD237_000808"/>
<proteinExistence type="predicted"/>
<evidence type="ECO:0000313" key="1">
    <source>
        <dbReference type="EMBL" id="RQM11320.1"/>
    </source>
</evidence>
<accession>A0A3R7YSD7</accession>
<protein>
    <submittedName>
        <fullName evidence="1">Uncharacterized protein</fullName>
    </submittedName>
</protein>
<organism evidence="1 2">
    <name type="scientific">Peronospora effusa</name>
    <dbReference type="NCBI Taxonomy" id="542832"/>
    <lineage>
        <taxon>Eukaryota</taxon>
        <taxon>Sar</taxon>
        <taxon>Stramenopiles</taxon>
        <taxon>Oomycota</taxon>
        <taxon>Peronosporomycetes</taxon>
        <taxon>Peronosporales</taxon>
        <taxon>Peronosporaceae</taxon>
        <taxon>Peronospora</taxon>
    </lineage>
</organism>